<comment type="similarity">
    <text evidence="6">Belongs to the LptE lipoprotein family.</text>
</comment>
<dbReference type="Gene3D" id="3.30.160.150">
    <property type="entry name" value="Lipoprotein like domain"/>
    <property type="match status" value="1"/>
</dbReference>
<sequence length="196" mass="21668">MPRQPPWHLFKYFGVPMPLRLKTLFLLGLSLSLMACGFHLRGQGPSAQLLFKTVQVSGTGATAQELRKALVLQPSVQLVDKQAEATINITQEGSDKQILSVNSQGQVVQYRVFYRVHFDALANGDVLLPDTTISLMRTLQWDENVLLSNENEEGKLVTEMQRDAAQQIIRRVNAAARKTPAMSKAASAAYTAETAK</sequence>
<dbReference type="PANTHER" id="PTHR38098">
    <property type="entry name" value="LPS-ASSEMBLY LIPOPROTEIN LPTE"/>
    <property type="match status" value="1"/>
</dbReference>
<evidence type="ECO:0000256" key="3">
    <source>
        <dbReference type="ARBA" id="ARBA00023139"/>
    </source>
</evidence>
<accession>A0ABS2C792</accession>
<keyword evidence="8" id="KW-1185">Reference proteome</keyword>
<evidence type="ECO:0000256" key="4">
    <source>
        <dbReference type="ARBA" id="ARBA00023237"/>
    </source>
</evidence>
<evidence type="ECO:0000313" key="7">
    <source>
        <dbReference type="EMBL" id="MBM5570031.1"/>
    </source>
</evidence>
<keyword evidence="5" id="KW-0449">Lipoprotein</keyword>
<dbReference type="Proteomes" id="UP001195660">
    <property type="component" value="Unassembled WGS sequence"/>
</dbReference>
<organism evidence="7 8">
    <name type="scientific">Deefgea chitinilytica</name>
    <dbReference type="NCBI Taxonomy" id="570276"/>
    <lineage>
        <taxon>Bacteria</taxon>
        <taxon>Pseudomonadati</taxon>
        <taxon>Pseudomonadota</taxon>
        <taxon>Betaproteobacteria</taxon>
        <taxon>Neisseriales</taxon>
        <taxon>Chitinibacteraceae</taxon>
        <taxon>Deefgea</taxon>
    </lineage>
</organism>
<keyword evidence="3" id="KW-0564">Palmitate</keyword>
<comment type="subunit">
    <text evidence="6">Component of the lipopolysaccharide transport and assembly complex. Interacts with LptD.</text>
</comment>
<dbReference type="Pfam" id="PF04390">
    <property type="entry name" value="LptE"/>
    <property type="match status" value="1"/>
</dbReference>
<keyword evidence="2 6" id="KW-0472">Membrane</keyword>
<comment type="function">
    <text evidence="6">Together with LptD, is involved in the assembly of lipopolysaccharide (LPS) at the surface of the outer membrane. Required for the proper assembly of LptD. Binds LPS and may serve as the LPS recognition site at the outer membrane.</text>
</comment>
<keyword evidence="1" id="KW-0732">Signal</keyword>
<reference evidence="7 8" key="1">
    <citation type="submission" date="2019-11" db="EMBL/GenBank/DDBJ databases">
        <title>Novel Deefgea species.</title>
        <authorList>
            <person name="Han J.-H."/>
        </authorList>
    </citation>
    <scope>NUCLEOTIDE SEQUENCE [LARGE SCALE GENOMIC DNA]</scope>
    <source>
        <strain evidence="7 8">LMG 24817</strain>
    </source>
</reference>
<evidence type="ECO:0000256" key="5">
    <source>
        <dbReference type="ARBA" id="ARBA00023288"/>
    </source>
</evidence>
<dbReference type="EMBL" id="WOFE01000001">
    <property type="protein sequence ID" value="MBM5570031.1"/>
    <property type="molecule type" value="Genomic_DNA"/>
</dbReference>
<comment type="caution">
    <text evidence="7">The sequence shown here is derived from an EMBL/GenBank/DDBJ whole genome shotgun (WGS) entry which is preliminary data.</text>
</comment>
<dbReference type="HAMAP" id="MF_01186">
    <property type="entry name" value="LPS_assembly_LptE"/>
    <property type="match status" value="1"/>
</dbReference>
<dbReference type="PANTHER" id="PTHR38098:SF1">
    <property type="entry name" value="LPS-ASSEMBLY LIPOPROTEIN LPTE"/>
    <property type="match status" value="1"/>
</dbReference>
<evidence type="ECO:0000256" key="2">
    <source>
        <dbReference type="ARBA" id="ARBA00023136"/>
    </source>
</evidence>
<keyword evidence="4 6" id="KW-0998">Cell outer membrane</keyword>
<dbReference type="InterPro" id="IPR007485">
    <property type="entry name" value="LPS_assembly_LptE"/>
</dbReference>
<name>A0ABS2C792_9NEIS</name>
<protein>
    <recommendedName>
        <fullName evidence="6">LPS-assembly lipoprotein LptE</fullName>
    </recommendedName>
</protein>
<evidence type="ECO:0000313" key="8">
    <source>
        <dbReference type="Proteomes" id="UP001195660"/>
    </source>
</evidence>
<gene>
    <name evidence="6" type="primary">lptE</name>
    <name evidence="7" type="ORF">GM173_00390</name>
</gene>
<evidence type="ECO:0000256" key="1">
    <source>
        <dbReference type="ARBA" id="ARBA00022729"/>
    </source>
</evidence>
<proteinExistence type="inferred from homology"/>
<evidence type="ECO:0000256" key="6">
    <source>
        <dbReference type="HAMAP-Rule" id="MF_01186"/>
    </source>
</evidence>